<sequence length="372" mass="42213">MTNTTNTNVSNEKHTQPCSSQLNVKGKEKCNIQQPRTSVNLLSKFSATMENYATTSQNNQHTARVTHLSDIQFDLNEVVGDTNTESSLNDTTDDHINDHDDNNDDDCDADSNSENQSDSEVDEADMQSGPTNLDDFQEYDDIGDPIWECPNCAACMWYQERKHKSRDTTVPVFQMCCANDKVQLPALKPPPPILQHLLFDQTSPHSKLFQKNIRVYNAMFSFTSPGMKIDDKGNDGRGPPNIRIQGQTCHRMGSMLPMAGEKPKFAQLYIYDTKNEIDNRIHAFRSNKEIDKEVVKQLVKMLDEHNVHAKSFRMARDVIRDGNVQDLKLRLISERKSDGRIYNQPTVSEVAALIVGDVDKGQQRDIILHLRN</sequence>
<dbReference type="AlphaFoldDB" id="A0A392M069"/>
<dbReference type="EMBL" id="LXQA010000991">
    <property type="protein sequence ID" value="MCH80378.1"/>
    <property type="molecule type" value="Genomic_DNA"/>
</dbReference>
<keyword evidence="3" id="KW-1185">Reference proteome</keyword>
<name>A0A392M069_9FABA</name>
<keyword evidence="2" id="KW-0547">Nucleotide-binding</keyword>
<evidence type="ECO:0000313" key="3">
    <source>
        <dbReference type="Proteomes" id="UP000265520"/>
    </source>
</evidence>
<dbReference type="PANTHER" id="PTHR45786">
    <property type="entry name" value="DNA BINDING PROTEIN-LIKE"/>
    <property type="match status" value="1"/>
</dbReference>
<dbReference type="PANTHER" id="PTHR45786:SF66">
    <property type="entry name" value="HOOK MOTIF PROTEIN, PUTATIVE-RELATED"/>
    <property type="match status" value="1"/>
</dbReference>
<comment type="caution">
    <text evidence="2">The sequence shown here is derived from an EMBL/GenBank/DDBJ whole genome shotgun (WGS) entry which is preliminary data.</text>
</comment>
<evidence type="ECO:0000313" key="2">
    <source>
        <dbReference type="EMBL" id="MCH80378.1"/>
    </source>
</evidence>
<dbReference type="Proteomes" id="UP000265520">
    <property type="component" value="Unassembled WGS sequence"/>
</dbReference>
<feature type="non-terminal residue" evidence="2">
    <location>
        <position position="372"/>
    </location>
</feature>
<feature type="region of interest" description="Disordered" evidence="1">
    <location>
        <begin position="82"/>
        <end position="137"/>
    </location>
</feature>
<organism evidence="2 3">
    <name type="scientific">Trifolium medium</name>
    <dbReference type="NCBI Taxonomy" id="97028"/>
    <lineage>
        <taxon>Eukaryota</taxon>
        <taxon>Viridiplantae</taxon>
        <taxon>Streptophyta</taxon>
        <taxon>Embryophyta</taxon>
        <taxon>Tracheophyta</taxon>
        <taxon>Spermatophyta</taxon>
        <taxon>Magnoliopsida</taxon>
        <taxon>eudicotyledons</taxon>
        <taxon>Gunneridae</taxon>
        <taxon>Pentapetalae</taxon>
        <taxon>rosids</taxon>
        <taxon>fabids</taxon>
        <taxon>Fabales</taxon>
        <taxon>Fabaceae</taxon>
        <taxon>Papilionoideae</taxon>
        <taxon>50 kb inversion clade</taxon>
        <taxon>NPAAA clade</taxon>
        <taxon>Hologalegina</taxon>
        <taxon>IRL clade</taxon>
        <taxon>Trifolieae</taxon>
        <taxon>Trifolium</taxon>
    </lineage>
</organism>
<keyword evidence="2" id="KW-0347">Helicase</keyword>
<feature type="region of interest" description="Disordered" evidence="1">
    <location>
        <begin position="1"/>
        <end position="31"/>
    </location>
</feature>
<proteinExistence type="predicted"/>
<evidence type="ECO:0000256" key="1">
    <source>
        <dbReference type="SAM" id="MobiDB-lite"/>
    </source>
</evidence>
<keyword evidence="2" id="KW-0378">Hydrolase</keyword>
<accession>A0A392M069</accession>
<dbReference type="GO" id="GO:0004386">
    <property type="term" value="F:helicase activity"/>
    <property type="evidence" value="ECO:0007669"/>
    <property type="project" value="UniProtKB-KW"/>
</dbReference>
<keyword evidence="2" id="KW-0067">ATP-binding</keyword>
<reference evidence="2 3" key="1">
    <citation type="journal article" date="2018" name="Front. Plant Sci.">
        <title>Red Clover (Trifolium pratense) and Zigzag Clover (T. medium) - A Picture of Genomic Similarities and Differences.</title>
        <authorList>
            <person name="Dluhosova J."/>
            <person name="Istvanek J."/>
            <person name="Nedelnik J."/>
            <person name="Repkova J."/>
        </authorList>
    </citation>
    <scope>NUCLEOTIDE SEQUENCE [LARGE SCALE GENOMIC DNA]</scope>
    <source>
        <strain evidence="3">cv. 10/8</strain>
        <tissue evidence="2">Leaf</tissue>
    </source>
</reference>
<feature type="compositionally biased region" description="Acidic residues" evidence="1">
    <location>
        <begin position="101"/>
        <end position="125"/>
    </location>
</feature>
<gene>
    <name evidence="2" type="ORF">A2U01_0001145</name>
</gene>
<protein>
    <submittedName>
        <fullName evidence="2">Helicase-like protein</fullName>
    </submittedName>
</protein>
<feature type="compositionally biased region" description="Polar residues" evidence="1">
    <location>
        <begin position="1"/>
        <end position="23"/>
    </location>
</feature>